<protein>
    <recommendedName>
        <fullName evidence="5">NHL repeat-containing protein</fullName>
    </recommendedName>
</protein>
<dbReference type="InterPro" id="IPR011042">
    <property type="entry name" value="6-blade_b-propeller_TolB-like"/>
</dbReference>
<evidence type="ECO:0000313" key="4">
    <source>
        <dbReference type="Proteomes" id="UP001500037"/>
    </source>
</evidence>
<evidence type="ECO:0008006" key="5">
    <source>
        <dbReference type="Google" id="ProtNLM"/>
    </source>
</evidence>
<keyword evidence="2" id="KW-0732">Signal</keyword>
<organism evidence="3 4">
    <name type="scientific">Kitasatospora nipponensis</name>
    <dbReference type="NCBI Taxonomy" id="258049"/>
    <lineage>
        <taxon>Bacteria</taxon>
        <taxon>Bacillati</taxon>
        <taxon>Actinomycetota</taxon>
        <taxon>Actinomycetes</taxon>
        <taxon>Kitasatosporales</taxon>
        <taxon>Streptomycetaceae</taxon>
        <taxon>Kitasatospora</taxon>
    </lineage>
</organism>
<name>A0ABP4HFL1_9ACTN</name>
<feature type="chain" id="PRO_5045745307" description="NHL repeat-containing protein" evidence="2">
    <location>
        <begin position="26"/>
        <end position="374"/>
    </location>
</feature>
<keyword evidence="4" id="KW-1185">Reference proteome</keyword>
<dbReference type="EMBL" id="BAAALF010000160">
    <property type="protein sequence ID" value="GAA1263796.1"/>
    <property type="molecule type" value="Genomic_DNA"/>
</dbReference>
<gene>
    <name evidence="3" type="ORF">GCM10009665_61660</name>
</gene>
<feature type="signal peptide" evidence="2">
    <location>
        <begin position="1"/>
        <end position="25"/>
    </location>
</feature>
<sequence>MRTHVTAGLAATVALVLGSAATAVAAPTGEARGTFVGHLHTVSTIASTVPANGDVNPYGTVVVPDDSGDLRRGDVLVSNFNNSQNLQGTGTTLVQVSPRGDVRQFAQIDPANLPGPCPGGVGLTTALSILPGGWVVVGSLPTTDGTSATAQAGCLLVLDNHGTVRETLSGHGINGPWDMTSVSEGRHTDLFVTNVLNGTVAAGGATVNEGTVLRLTLQQEREDQPPRLESTTEVGSGFGERTDPAALVVGPTGVGLARNGTLYVADTVGNRIAAIPDALKRHDSAGTGRTVSCGDNLNSPLGLAVTPGGHILTVNGGDGNLVETTPRGDQVEVRQLDASGDPAGAGALFGLAIRPDNHAVYFVDDATNTLNLLS</sequence>
<dbReference type="Gene3D" id="2.120.10.30">
    <property type="entry name" value="TolB, C-terminal domain"/>
    <property type="match status" value="1"/>
</dbReference>
<proteinExistence type="predicted"/>
<evidence type="ECO:0000256" key="2">
    <source>
        <dbReference type="SAM" id="SignalP"/>
    </source>
</evidence>
<accession>A0ABP4HFL1</accession>
<evidence type="ECO:0000313" key="3">
    <source>
        <dbReference type="EMBL" id="GAA1263796.1"/>
    </source>
</evidence>
<dbReference type="RefSeq" id="WP_344445376.1">
    <property type="nucleotide sequence ID" value="NZ_BAAALF010000160.1"/>
</dbReference>
<feature type="region of interest" description="Disordered" evidence="1">
    <location>
        <begin position="220"/>
        <end position="244"/>
    </location>
</feature>
<dbReference type="SUPFAM" id="SSF63829">
    <property type="entry name" value="Calcium-dependent phosphotriesterase"/>
    <property type="match status" value="1"/>
</dbReference>
<evidence type="ECO:0000256" key="1">
    <source>
        <dbReference type="SAM" id="MobiDB-lite"/>
    </source>
</evidence>
<comment type="caution">
    <text evidence="3">The sequence shown here is derived from an EMBL/GenBank/DDBJ whole genome shotgun (WGS) entry which is preliminary data.</text>
</comment>
<reference evidence="4" key="1">
    <citation type="journal article" date="2019" name="Int. J. Syst. Evol. Microbiol.">
        <title>The Global Catalogue of Microorganisms (GCM) 10K type strain sequencing project: providing services to taxonomists for standard genome sequencing and annotation.</title>
        <authorList>
            <consortium name="The Broad Institute Genomics Platform"/>
            <consortium name="The Broad Institute Genome Sequencing Center for Infectious Disease"/>
            <person name="Wu L."/>
            <person name="Ma J."/>
        </authorList>
    </citation>
    <scope>NUCLEOTIDE SEQUENCE [LARGE SCALE GENOMIC DNA]</scope>
    <source>
        <strain evidence="4">JCM 13004</strain>
    </source>
</reference>
<dbReference type="Proteomes" id="UP001500037">
    <property type="component" value="Unassembled WGS sequence"/>
</dbReference>